<geneLocation type="plasmid" evidence="2">
    <name>prccge525c</name>
</geneLocation>
<protein>
    <submittedName>
        <fullName evidence="1">Uncharacterized protein</fullName>
    </submittedName>
</protein>
<reference evidence="1 2" key="1">
    <citation type="submission" date="2018-10" db="EMBL/GenBank/DDBJ databases">
        <title>Rhizobium etli, R. leguminosarum and a new Rhizobium genospecies from Phaseolus dumosus.</title>
        <authorList>
            <person name="Ramirez-Puebla S.T."/>
            <person name="Rogel-Hernandez M.A."/>
            <person name="Guerrero G."/>
            <person name="Ormeno-Orrillo E."/>
            <person name="Martinez-Romero J.C."/>
            <person name="Negrete-Yankelevich S."/>
            <person name="Martinez-Romero E."/>
        </authorList>
    </citation>
    <scope>NUCLEOTIDE SEQUENCE [LARGE SCALE GENOMIC DNA]</scope>
    <source>
        <strain evidence="1 2">CCGE525</strain>
        <plasmid evidence="2">prccge525c</plasmid>
    </source>
</reference>
<dbReference type="Proteomes" id="UP000282195">
    <property type="component" value="Plasmid pRCCGE525c"/>
</dbReference>
<organism evidence="1 2">
    <name type="scientific">Rhizobium jaguaris</name>
    <dbReference type="NCBI Taxonomy" id="1312183"/>
    <lineage>
        <taxon>Bacteria</taxon>
        <taxon>Pseudomonadati</taxon>
        <taxon>Pseudomonadota</taxon>
        <taxon>Alphaproteobacteria</taxon>
        <taxon>Hyphomicrobiales</taxon>
        <taxon>Rhizobiaceae</taxon>
        <taxon>Rhizobium/Agrobacterium group</taxon>
        <taxon>Rhizobium</taxon>
    </lineage>
</organism>
<proteinExistence type="predicted"/>
<keyword evidence="2" id="KW-1185">Reference proteome</keyword>
<gene>
    <name evidence="1" type="ORF">CCGE525_32300</name>
</gene>
<dbReference type="KEGG" id="rjg:CCGE525_32300"/>
<accession>A0A387G0H5</accession>
<name>A0A387G0H5_9HYPH</name>
<sequence length="71" mass="8278">MALRHPIAPWLHPRQFLLETIPLGDMHQLQFLKGRQELASLRGIVLTPRKFEDDLLLPNDMSAALRHMLLR</sequence>
<keyword evidence="1" id="KW-0614">Plasmid</keyword>
<evidence type="ECO:0000313" key="2">
    <source>
        <dbReference type="Proteomes" id="UP000282195"/>
    </source>
</evidence>
<dbReference type="EMBL" id="CP032695">
    <property type="protein sequence ID" value="AYG63347.1"/>
    <property type="molecule type" value="Genomic_DNA"/>
</dbReference>
<dbReference type="AlphaFoldDB" id="A0A387G0H5"/>
<evidence type="ECO:0000313" key="1">
    <source>
        <dbReference type="EMBL" id="AYG63347.1"/>
    </source>
</evidence>